<reference evidence="1 2" key="1">
    <citation type="submission" date="2021-06" db="EMBL/GenBank/DDBJ databases">
        <authorList>
            <person name="Palmer J.M."/>
        </authorList>
    </citation>
    <scope>NUCLEOTIDE SEQUENCE [LARGE SCALE GENOMIC DNA]</scope>
    <source>
        <strain evidence="1 2">CL_MEX2019</strain>
        <tissue evidence="1">Muscle</tissue>
    </source>
</reference>
<organism evidence="1 2">
    <name type="scientific">Characodon lateralis</name>
    <dbReference type="NCBI Taxonomy" id="208331"/>
    <lineage>
        <taxon>Eukaryota</taxon>
        <taxon>Metazoa</taxon>
        <taxon>Chordata</taxon>
        <taxon>Craniata</taxon>
        <taxon>Vertebrata</taxon>
        <taxon>Euteleostomi</taxon>
        <taxon>Actinopterygii</taxon>
        <taxon>Neopterygii</taxon>
        <taxon>Teleostei</taxon>
        <taxon>Neoteleostei</taxon>
        <taxon>Acanthomorphata</taxon>
        <taxon>Ovalentaria</taxon>
        <taxon>Atherinomorphae</taxon>
        <taxon>Cyprinodontiformes</taxon>
        <taxon>Goodeidae</taxon>
        <taxon>Characodon</taxon>
    </lineage>
</organism>
<evidence type="ECO:0000313" key="1">
    <source>
        <dbReference type="EMBL" id="MED6285333.1"/>
    </source>
</evidence>
<name>A0ABU7EDI8_9TELE</name>
<comment type="caution">
    <text evidence="1">The sequence shown here is derived from an EMBL/GenBank/DDBJ whole genome shotgun (WGS) entry which is preliminary data.</text>
</comment>
<sequence>MKSVTEAVHDGGFKFKFLRSFFDQKLFNEKTPRSDGLRFFFFKPRYFASSSQKEFGGCGLTGRSCLKDNVVKLYLTLKYN</sequence>
<evidence type="ECO:0000313" key="2">
    <source>
        <dbReference type="Proteomes" id="UP001352852"/>
    </source>
</evidence>
<protein>
    <submittedName>
        <fullName evidence="1">Uncharacterized protein</fullName>
    </submittedName>
</protein>
<accession>A0ABU7EDI8</accession>
<dbReference type="Proteomes" id="UP001352852">
    <property type="component" value="Unassembled WGS sequence"/>
</dbReference>
<proteinExistence type="predicted"/>
<keyword evidence="2" id="KW-1185">Reference proteome</keyword>
<gene>
    <name evidence="1" type="ORF">CHARACLAT_028232</name>
</gene>
<dbReference type="EMBL" id="JAHUTJ010052909">
    <property type="protein sequence ID" value="MED6285333.1"/>
    <property type="molecule type" value="Genomic_DNA"/>
</dbReference>